<protein>
    <recommendedName>
        <fullName evidence="4">Outer membrane protein with beta-barrel domain</fullName>
    </recommendedName>
</protein>
<keyword evidence="1" id="KW-0732">Signal</keyword>
<feature type="chain" id="PRO_5014644006" description="Outer membrane protein with beta-barrel domain" evidence="1">
    <location>
        <begin position="26"/>
        <end position="220"/>
    </location>
</feature>
<dbReference type="RefSeq" id="WP_100337823.1">
    <property type="nucleotide sequence ID" value="NZ_PGFA01000003.1"/>
</dbReference>
<evidence type="ECO:0000313" key="2">
    <source>
        <dbReference type="EMBL" id="PJJ52905.1"/>
    </source>
</evidence>
<feature type="signal peptide" evidence="1">
    <location>
        <begin position="1"/>
        <end position="25"/>
    </location>
</feature>
<evidence type="ECO:0000313" key="3">
    <source>
        <dbReference type="Proteomes" id="UP000228535"/>
    </source>
</evidence>
<gene>
    <name evidence="2" type="ORF">CLV45_3562</name>
</gene>
<keyword evidence="3" id="KW-1185">Reference proteome</keyword>
<comment type="caution">
    <text evidence="2">The sequence shown here is derived from an EMBL/GenBank/DDBJ whole genome shotgun (WGS) entry which is preliminary data.</text>
</comment>
<reference evidence="2 3" key="1">
    <citation type="submission" date="2017-11" db="EMBL/GenBank/DDBJ databases">
        <title>Genomic Encyclopedia of Archaeal and Bacterial Type Strains, Phase II (KMG-II): From Individual Species to Whole Genera.</title>
        <authorList>
            <person name="Goeker M."/>
        </authorList>
    </citation>
    <scope>NUCLEOTIDE SEQUENCE [LARGE SCALE GENOMIC DNA]</scope>
    <source>
        <strain evidence="2 3">DSM 11115</strain>
    </source>
</reference>
<proteinExistence type="predicted"/>
<evidence type="ECO:0000256" key="1">
    <source>
        <dbReference type="SAM" id="SignalP"/>
    </source>
</evidence>
<dbReference type="Gene3D" id="2.40.160.20">
    <property type="match status" value="1"/>
</dbReference>
<accession>A0A2M9B4N8</accession>
<dbReference type="OrthoDB" id="884476at2"/>
<name>A0A2M9B4N8_9BACT</name>
<dbReference type="EMBL" id="PGFA01000003">
    <property type="protein sequence ID" value="PJJ52905.1"/>
    <property type="molecule type" value="Genomic_DNA"/>
</dbReference>
<dbReference type="AlphaFoldDB" id="A0A2M9B4N8"/>
<organism evidence="2 3">
    <name type="scientific">Hymenobacter chitinivorans DSM 11115</name>
    <dbReference type="NCBI Taxonomy" id="1121954"/>
    <lineage>
        <taxon>Bacteria</taxon>
        <taxon>Pseudomonadati</taxon>
        <taxon>Bacteroidota</taxon>
        <taxon>Cytophagia</taxon>
        <taxon>Cytophagales</taxon>
        <taxon>Hymenobacteraceae</taxon>
        <taxon>Hymenobacter</taxon>
    </lineage>
</organism>
<dbReference type="Proteomes" id="UP000228535">
    <property type="component" value="Unassembled WGS sequence"/>
</dbReference>
<evidence type="ECO:0008006" key="4">
    <source>
        <dbReference type="Google" id="ProtNLM"/>
    </source>
</evidence>
<sequence length="220" mass="24485">MATTLYARVAAAGTLFLLSASACRAQTPDPVGYRWYVGADPTLEIRTVAVEDRNGQGVYLLGTTLHAGYEILPTLTLQAGLFHGRGGSLDDNFADDGTPNYVAETFKESVWGVPVLLRVRFSEPTRRFQVDALAGVSFYHIRQTKTYNKLNTYVSTDGWTPIVSQAQAWNSYYTFGFGFRYVLNRRWSLGTDLTASGNLYQRWPYGLGSGATLGARYYFH</sequence>